<feature type="compositionally biased region" description="Basic and acidic residues" evidence="2">
    <location>
        <begin position="178"/>
        <end position="209"/>
    </location>
</feature>
<comment type="caution">
    <text evidence="4">The sequence shown here is derived from an EMBL/GenBank/DDBJ whole genome shotgun (WGS) entry which is preliminary data.</text>
</comment>
<evidence type="ECO:0000259" key="3">
    <source>
        <dbReference type="PROSITE" id="PS01179"/>
    </source>
</evidence>
<dbReference type="InterPro" id="IPR051133">
    <property type="entry name" value="Adapter_Engulfment-Domain"/>
</dbReference>
<dbReference type="OrthoDB" id="10030336at2759"/>
<dbReference type="PANTHER" id="PTHR11232">
    <property type="entry name" value="PHOSPHOTYROSINE INTERACTION DOMAIN-CONTAINING FAMILY MEMBER"/>
    <property type="match status" value="1"/>
</dbReference>
<dbReference type="STRING" id="6573.A0A210QU13"/>
<dbReference type="CDD" id="cd01270">
    <property type="entry name" value="PTB_CAPON-like"/>
    <property type="match status" value="1"/>
</dbReference>
<dbReference type="Gene3D" id="2.30.29.30">
    <property type="entry name" value="Pleckstrin-homology domain (PH domain)/Phosphotyrosine-binding domain (PTB)"/>
    <property type="match status" value="1"/>
</dbReference>
<evidence type="ECO:0000256" key="1">
    <source>
        <dbReference type="ARBA" id="ARBA00023054"/>
    </source>
</evidence>
<sequence>MLSKRHYDLVSEDGYDTRIPLHNEDAFQHGIHFQAKYIGTLDVPRPSSRVEIVAAMRRIRYEFKAKAIKKKKVYLNISTDGVKITLRNKRKKSIGGRITEEKILVMHHPIFRIFYVSHDSQDLKIWSYIARDGPTNVFKCNVFKAYKKSQAMRIVRTIGQAFEVCHKLTIHHAAQNNDPERSSHFSEDLEAGDSKLVKDKKDTKEEKKHVTTGNSPLKSEGKVVPPAELALQQAQDLLIAMAAKSPVKRKGKASPLHTTGEDAGVYPASVQHHVQLLQDHVEQNQHHTQVALAQVHLLKDQLAAETAARIESQARAHQLLVHNREMLEHMAELVTRLHELEIQVKGTSASMETLLPPPSQLQFSMLPDPTTPQVGPIFTPDQQDLDSSYMGSMTDSSSFIRHNKSDFDTDSPDSGHKEMSTENLSKPDSAYWQHIIHGQPVSYSSPDGFYGEPVGQFGDLSSVTGNPFANGYNDNVESYFPRNSNEEHLKIITPLPNQDASGNKLELKLTKTPKIAPPPEFRNSKSYRDSTISQVSMDSITSQEMNLLIKGDSDYFSTVTSSSSSHLNDNSVNNNNNVKCFAGRNSGAEMDNSVNNSRNNHTETAFKGNEMSADFVTTSDIQYIDNREVRATATTKHKIPLEICDTDQYNHARRQSVDSSPQSTFNREVAHPEEANIKIKVPPPPPPPRKIDSLTFEEFENLVS</sequence>
<accession>A0A210QU13</accession>
<feature type="region of interest" description="Disordered" evidence="2">
    <location>
        <begin position="175"/>
        <end position="222"/>
    </location>
</feature>
<dbReference type="InterPro" id="IPR011993">
    <property type="entry name" value="PH-like_dom_sf"/>
</dbReference>
<dbReference type="GO" id="GO:0050998">
    <property type="term" value="F:nitric-oxide synthase binding"/>
    <property type="evidence" value="ECO:0007669"/>
    <property type="project" value="TreeGrafter"/>
</dbReference>
<dbReference type="InterPro" id="IPR006020">
    <property type="entry name" value="PTB/PI_dom"/>
</dbReference>
<dbReference type="PANTHER" id="PTHR11232:SF17">
    <property type="entry name" value="CAPON-LIKE PROTEIN"/>
    <property type="match status" value="1"/>
</dbReference>
<feature type="compositionally biased region" description="Basic and acidic residues" evidence="2">
    <location>
        <begin position="403"/>
        <end position="420"/>
    </location>
</feature>
<dbReference type="SMART" id="SM00462">
    <property type="entry name" value="PTB"/>
    <property type="match status" value="1"/>
</dbReference>
<dbReference type="Pfam" id="PF00640">
    <property type="entry name" value="PID"/>
    <property type="match status" value="1"/>
</dbReference>
<feature type="region of interest" description="Disordered" evidence="2">
    <location>
        <begin position="654"/>
        <end position="692"/>
    </location>
</feature>
<keyword evidence="5" id="KW-1185">Reference proteome</keyword>
<dbReference type="FunFam" id="2.30.29.30:FF:000124">
    <property type="entry name" value="carboxyl-terminal PDZ ligand of neuronal nitric oxide synthase protein-like"/>
    <property type="match status" value="1"/>
</dbReference>
<gene>
    <name evidence="4" type="ORF">KP79_PYT04107</name>
</gene>
<organism evidence="4 5">
    <name type="scientific">Mizuhopecten yessoensis</name>
    <name type="common">Japanese scallop</name>
    <name type="synonym">Patinopecten yessoensis</name>
    <dbReference type="NCBI Taxonomy" id="6573"/>
    <lineage>
        <taxon>Eukaryota</taxon>
        <taxon>Metazoa</taxon>
        <taxon>Spiralia</taxon>
        <taxon>Lophotrochozoa</taxon>
        <taxon>Mollusca</taxon>
        <taxon>Bivalvia</taxon>
        <taxon>Autobranchia</taxon>
        <taxon>Pteriomorphia</taxon>
        <taxon>Pectinida</taxon>
        <taxon>Pectinoidea</taxon>
        <taxon>Pectinidae</taxon>
        <taxon>Mizuhopecten</taxon>
    </lineage>
</organism>
<dbReference type="PROSITE" id="PS01179">
    <property type="entry name" value="PID"/>
    <property type="match status" value="1"/>
</dbReference>
<reference evidence="4 5" key="1">
    <citation type="journal article" date="2017" name="Nat. Ecol. Evol.">
        <title>Scallop genome provides insights into evolution of bilaterian karyotype and development.</title>
        <authorList>
            <person name="Wang S."/>
            <person name="Zhang J."/>
            <person name="Jiao W."/>
            <person name="Li J."/>
            <person name="Xun X."/>
            <person name="Sun Y."/>
            <person name="Guo X."/>
            <person name="Huan P."/>
            <person name="Dong B."/>
            <person name="Zhang L."/>
            <person name="Hu X."/>
            <person name="Sun X."/>
            <person name="Wang J."/>
            <person name="Zhao C."/>
            <person name="Wang Y."/>
            <person name="Wang D."/>
            <person name="Huang X."/>
            <person name="Wang R."/>
            <person name="Lv J."/>
            <person name="Li Y."/>
            <person name="Zhang Z."/>
            <person name="Liu B."/>
            <person name="Lu W."/>
            <person name="Hui Y."/>
            <person name="Liang J."/>
            <person name="Zhou Z."/>
            <person name="Hou R."/>
            <person name="Li X."/>
            <person name="Liu Y."/>
            <person name="Li H."/>
            <person name="Ning X."/>
            <person name="Lin Y."/>
            <person name="Zhao L."/>
            <person name="Xing Q."/>
            <person name="Dou J."/>
            <person name="Li Y."/>
            <person name="Mao J."/>
            <person name="Guo H."/>
            <person name="Dou H."/>
            <person name="Li T."/>
            <person name="Mu C."/>
            <person name="Jiang W."/>
            <person name="Fu Q."/>
            <person name="Fu X."/>
            <person name="Miao Y."/>
            <person name="Liu J."/>
            <person name="Yu Q."/>
            <person name="Li R."/>
            <person name="Liao H."/>
            <person name="Li X."/>
            <person name="Kong Y."/>
            <person name="Jiang Z."/>
            <person name="Chourrout D."/>
            <person name="Li R."/>
            <person name="Bao Z."/>
        </authorList>
    </citation>
    <scope>NUCLEOTIDE SEQUENCE [LARGE SCALE GENOMIC DNA]</scope>
    <source>
        <strain evidence="4 5">PY_sf001</strain>
    </source>
</reference>
<dbReference type="SUPFAM" id="SSF50729">
    <property type="entry name" value="PH domain-like"/>
    <property type="match status" value="1"/>
</dbReference>
<evidence type="ECO:0000256" key="2">
    <source>
        <dbReference type="SAM" id="MobiDB-lite"/>
    </source>
</evidence>
<feature type="domain" description="PID" evidence="3">
    <location>
        <begin position="30"/>
        <end position="167"/>
    </location>
</feature>
<keyword evidence="1" id="KW-0175">Coiled coil</keyword>
<feature type="region of interest" description="Disordered" evidence="2">
    <location>
        <begin position="400"/>
        <end position="425"/>
    </location>
</feature>
<feature type="compositionally biased region" description="Polar residues" evidence="2">
    <location>
        <begin position="657"/>
        <end position="666"/>
    </location>
</feature>
<feature type="compositionally biased region" description="Basic and acidic residues" evidence="2">
    <location>
        <begin position="668"/>
        <end position="677"/>
    </location>
</feature>
<proteinExistence type="predicted"/>
<dbReference type="EMBL" id="NEDP02001898">
    <property type="protein sequence ID" value="OWF52238.1"/>
    <property type="molecule type" value="Genomic_DNA"/>
</dbReference>
<evidence type="ECO:0000313" key="5">
    <source>
        <dbReference type="Proteomes" id="UP000242188"/>
    </source>
</evidence>
<protein>
    <submittedName>
        <fullName evidence="4">Carboxyl-terminal PDZ ligand of neuronal nitric oxide synthase protein</fullName>
    </submittedName>
</protein>
<evidence type="ECO:0000313" key="4">
    <source>
        <dbReference type="EMBL" id="OWF52238.1"/>
    </source>
</evidence>
<name>A0A210QU13_MIZYE</name>
<dbReference type="Proteomes" id="UP000242188">
    <property type="component" value="Unassembled WGS sequence"/>
</dbReference>
<dbReference type="AlphaFoldDB" id="A0A210QU13"/>